<reference evidence="2 3" key="1">
    <citation type="submission" date="2016-06" db="EMBL/GenBank/DDBJ databases">
        <authorList>
            <person name="Kjaerup R.B."/>
            <person name="Dalgaard T.S."/>
            <person name="Juul-Madsen H.R."/>
        </authorList>
    </citation>
    <scope>NUCLEOTIDE SEQUENCE [LARGE SCALE GENOMIC DNA]</scope>
    <source>
        <strain evidence="2 3">DSM 43363</strain>
    </source>
</reference>
<dbReference type="EMBL" id="FMIC01000002">
    <property type="protein sequence ID" value="SCL73550.1"/>
    <property type="molecule type" value="Genomic_DNA"/>
</dbReference>
<dbReference type="RefSeq" id="WP_176734017.1">
    <property type="nucleotide sequence ID" value="NZ_FMIC01000002.1"/>
</dbReference>
<protein>
    <submittedName>
        <fullName evidence="2">Transposase</fullName>
    </submittedName>
</protein>
<dbReference type="PANTHER" id="PTHR33498">
    <property type="entry name" value="TRANSPOSASE FOR INSERTION SEQUENCE ELEMENT IS1557"/>
    <property type="match status" value="1"/>
</dbReference>
<feature type="domain" description="HTH IS21-type" evidence="1">
    <location>
        <begin position="266"/>
        <end position="329"/>
    </location>
</feature>
<dbReference type="Pfam" id="PF01610">
    <property type="entry name" value="DDE_Tnp_ISL3"/>
    <property type="match status" value="2"/>
</dbReference>
<name>A0A1C6W5T1_9ACTN</name>
<evidence type="ECO:0000259" key="1">
    <source>
        <dbReference type="PROSITE" id="PS50531"/>
    </source>
</evidence>
<gene>
    <name evidence="2" type="ORF">GA0070608_5845</name>
</gene>
<evidence type="ECO:0000313" key="3">
    <source>
        <dbReference type="Proteomes" id="UP000199343"/>
    </source>
</evidence>
<organism evidence="2 3">
    <name type="scientific">Micromonospora peucetia</name>
    <dbReference type="NCBI Taxonomy" id="47871"/>
    <lineage>
        <taxon>Bacteria</taxon>
        <taxon>Bacillati</taxon>
        <taxon>Actinomycetota</taxon>
        <taxon>Actinomycetes</taxon>
        <taxon>Micromonosporales</taxon>
        <taxon>Micromonosporaceae</taxon>
        <taxon>Micromonospora</taxon>
    </lineage>
</organism>
<dbReference type="InterPro" id="IPR017894">
    <property type="entry name" value="HTH_IS21_transposase_type"/>
</dbReference>
<accession>A0A1C6W5T1</accession>
<dbReference type="STRING" id="47871.GA0070608_5845"/>
<dbReference type="InterPro" id="IPR029261">
    <property type="entry name" value="Transposase_Znf"/>
</dbReference>
<dbReference type="Proteomes" id="UP000199343">
    <property type="component" value="Unassembled WGS sequence"/>
</dbReference>
<dbReference type="InterPro" id="IPR002560">
    <property type="entry name" value="Transposase_DDE"/>
</dbReference>
<dbReference type="InterPro" id="IPR047951">
    <property type="entry name" value="Transpos_ISL3"/>
</dbReference>
<evidence type="ECO:0000313" key="2">
    <source>
        <dbReference type="EMBL" id="SCL73550.1"/>
    </source>
</evidence>
<dbReference type="PROSITE" id="PS50531">
    <property type="entry name" value="HTH_IS21"/>
    <property type="match status" value="1"/>
</dbReference>
<proteinExistence type="predicted"/>
<dbReference type="NCBIfam" id="NF033550">
    <property type="entry name" value="transpos_ISL3"/>
    <property type="match status" value="1"/>
</dbReference>
<dbReference type="PANTHER" id="PTHR33498:SF1">
    <property type="entry name" value="TRANSPOSASE FOR INSERTION SEQUENCE ELEMENT IS1557"/>
    <property type="match status" value="1"/>
</dbReference>
<sequence length="502" mass="56068">MVFSGLSPLVIDDVTDEGERILVRARTPGGSVACPGCAAVTGRVHGYHQRTLADVSVGARPVVVRVRVRRRVCPTRGCRQTFREQLPGVLNRYQRRTPRLISQVAAVVHQLAGRGGARLLSALAMVVMSRHTALRALLRIPLPERQVPRVLGVDDFALRRRQRYATVLIDAVTRERIDVLPDRKAATLETWLRDHPGVQVVCRDSSGAYAEAIRRALPQALQVADRWHLWHNLAEAVRREVTAHSSCWATAGPPPQEGKRAVTTRQRWQQVHDLLDKGVGLLECGRRLNLGLNTVKRYARISAPERLVRAPQYRPTLVDPYRDHLRRRRQQDPAVGATQLLAEIRELGYTGTLNLLYRYITQGRVEADRPALSPRRLTRYLLTAPDQLKEHQRTLVDALTGACPQMTALAGFIGSFAALLTPADGNDDRLDSWIAEVKATDLPHLHTFTRGLGLDRDAVNAALTYPFHNGGTEGVNTKTKLIKRQMYGRAGFALLRHRILLG</sequence>
<dbReference type="Pfam" id="PF14690">
    <property type="entry name" value="Zn_ribbon_ISL3"/>
    <property type="match status" value="1"/>
</dbReference>
<dbReference type="AlphaFoldDB" id="A0A1C6W5T1"/>